<evidence type="ECO:0008006" key="4">
    <source>
        <dbReference type="Google" id="ProtNLM"/>
    </source>
</evidence>
<keyword evidence="3" id="KW-1185">Reference proteome</keyword>
<dbReference type="InterPro" id="IPR053007">
    <property type="entry name" value="CYP450_monoxygenase_sec-met"/>
</dbReference>
<dbReference type="PANTHER" id="PTHR47582">
    <property type="entry name" value="P450, PUTATIVE (EUROFUNG)-RELATED"/>
    <property type="match status" value="1"/>
</dbReference>
<dbReference type="Gene3D" id="1.10.630.10">
    <property type="entry name" value="Cytochrome P450"/>
    <property type="match status" value="1"/>
</dbReference>
<protein>
    <recommendedName>
        <fullName evidence="4">Cytochrome P450</fullName>
    </recommendedName>
</protein>
<dbReference type="EMBL" id="JAQQWI010000002">
    <property type="protein sequence ID" value="KAK8037721.1"/>
    <property type="molecule type" value="Genomic_DNA"/>
</dbReference>
<feature type="chain" id="PRO_5045712573" description="Cytochrome P450" evidence="1">
    <location>
        <begin position="30"/>
        <end position="493"/>
    </location>
</feature>
<sequence>MSVILLALPGYLPFTLILLAVLCLIRAKAANPQKGSAIGHDYLITPVSVSQQIPVLGHLLHYVKEGSSYFTQLCQSTKLPIFTIWIGTAKVTLIQPELAKYLPKLKNVGLNPLALDMFQKSLGFGKSLRLCCGRRTRRAGRLRYYAETVDGYIQADLKQISTQDINIEDWIFKCLVGAVGKVIWGANDGPFHDESFLSHLRHFLLNVRALNNPATWFIDKSLLESRRIVRERLTQLSPQEPQDEKSDDGFLNRIRRLCQSHGAPAEGWTDYQLLLIAGLGPNIMSATTWYVYHILHDQELLESVRREIDNALAGSDKDGAMDLSEISETCPLLHATWLEVLRFHGTFLAGRYVREDTTLADTYFLPKGSYALAPLRPHHFDPEIWGGDADRFRPGRFLKDGKLDPEAQRKLRVFGLFGTVCPGRFLATNMAITVAIRLFSTLDLAPRPGEELVLPGERKDTVVGMATPDREVVMRVARRAGVVGSRVRMTWKS</sequence>
<keyword evidence="1" id="KW-0732">Signal</keyword>
<feature type="signal peptide" evidence="1">
    <location>
        <begin position="1"/>
        <end position="29"/>
    </location>
</feature>
<dbReference type="PANTHER" id="PTHR47582:SF1">
    <property type="entry name" value="P450, PUTATIVE (EUROFUNG)-RELATED"/>
    <property type="match status" value="1"/>
</dbReference>
<dbReference type="Proteomes" id="UP001396898">
    <property type="component" value="Unassembled WGS sequence"/>
</dbReference>
<dbReference type="InterPro" id="IPR036396">
    <property type="entry name" value="Cyt_P450_sf"/>
</dbReference>
<dbReference type="Pfam" id="PF00067">
    <property type="entry name" value="p450"/>
    <property type="match status" value="1"/>
</dbReference>
<evidence type="ECO:0000313" key="2">
    <source>
        <dbReference type="EMBL" id="KAK8037721.1"/>
    </source>
</evidence>
<gene>
    <name evidence="2" type="ORF">PG991_001067</name>
</gene>
<evidence type="ECO:0000313" key="3">
    <source>
        <dbReference type="Proteomes" id="UP001396898"/>
    </source>
</evidence>
<proteinExistence type="predicted"/>
<evidence type="ECO:0000256" key="1">
    <source>
        <dbReference type="SAM" id="SignalP"/>
    </source>
</evidence>
<dbReference type="SUPFAM" id="SSF48264">
    <property type="entry name" value="Cytochrome P450"/>
    <property type="match status" value="1"/>
</dbReference>
<accession>A0ABR1STT4</accession>
<reference evidence="2 3" key="1">
    <citation type="submission" date="2023-01" db="EMBL/GenBank/DDBJ databases">
        <title>Analysis of 21 Apiospora genomes using comparative genomics revels a genus with tremendous synthesis potential of carbohydrate active enzymes and secondary metabolites.</title>
        <authorList>
            <person name="Sorensen T."/>
        </authorList>
    </citation>
    <scope>NUCLEOTIDE SEQUENCE [LARGE SCALE GENOMIC DNA]</scope>
    <source>
        <strain evidence="2 3">CBS 20057</strain>
    </source>
</reference>
<name>A0ABR1STT4_9PEZI</name>
<comment type="caution">
    <text evidence="2">The sequence shown here is derived from an EMBL/GenBank/DDBJ whole genome shotgun (WGS) entry which is preliminary data.</text>
</comment>
<dbReference type="InterPro" id="IPR001128">
    <property type="entry name" value="Cyt_P450"/>
</dbReference>
<organism evidence="2 3">
    <name type="scientific">Apiospora marii</name>
    <dbReference type="NCBI Taxonomy" id="335849"/>
    <lineage>
        <taxon>Eukaryota</taxon>
        <taxon>Fungi</taxon>
        <taxon>Dikarya</taxon>
        <taxon>Ascomycota</taxon>
        <taxon>Pezizomycotina</taxon>
        <taxon>Sordariomycetes</taxon>
        <taxon>Xylariomycetidae</taxon>
        <taxon>Amphisphaeriales</taxon>
        <taxon>Apiosporaceae</taxon>
        <taxon>Apiospora</taxon>
    </lineage>
</organism>